<dbReference type="SMART" id="SM00809">
    <property type="entry name" value="Alpha_adaptinC2"/>
    <property type="match status" value="1"/>
</dbReference>
<dbReference type="PROSITE" id="PS50180">
    <property type="entry name" value="GAE"/>
    <property type="match status" value="1"/>
</dbReference>
<evidence type="ECO:0000256" key="6">
    <source>
        <dbReference type="ARBA" id="ARBA00023034"/>
    </source>
</evidence>
<evidence type="ECO:0000256" key="10">
    <source>
        <dbReference type="SAM" id="MobiDB-lite"/>
    </source>
</evidence>
<dbReference type="Proteomes" id="UP000008076">
    <property type="component" value="Unassembled WGS sequence"/>
</dbReference>
<dbReference type="Pfam" id="PF01602">
    <property type="entry name" value="Adaptin_N"/>
    <property type="match status" value="1"/>
</dbReference>
<name>B0EAI6_ENTDS</name>
<evidence type="ECO:0000256" key="8">
    <source>
        <dbReference type="ARBA" id="ARBA00023329"/>
    </source>
</evidence>
<dbReference type="InterPro" id="IPR002553">
    <property type="entry name" value="Clathrin/coatomer_adapt-like_N"/>
</dbReference>
<keyword evidence="6 9" id="KW-0333">Golgi apparatus</keyword>
<dbReference type="InterPro" id="IPR016024">
    <property type="entry name" value="ARM-type_fold"/>
</dbReference>
<gene>
    <name evidence="12" type="ORF">EDI_324200</name>
</gene>
<keyword evidence="7 9" id="KW-0472">Membrane</keyword>
<keyword evidence="4 9" id="KW-0813">Transport</keyword>
<comment type="subcellular location">
    <subcellularLocation>
        <location evidence="1">Cytoplasmic vesicle membrane</location>
    </subcellularLocation>
    <subcellularLocation>
        <location evidence="2">Golgi apparatus</location>
    </subcellularLocation>
</comment>
<sequence length="845" mass="94599">MAKLRELILSVRSAKTAAEEREIITKECAIIRSSMSTNNLTIRHRNVAKLIYIQLLGYPTQYGQMECLALISSHHYSDKRIGYLALMLLLDETQEVLTLVTNHLHNDLLSQNQFIVGLSLTTISNIGSEGIAQDVASEVEKLMSSPINYIKKKSAAAAVRIIRKCPNYSDIYIQKTKALLVERQLSLQLSGVTLAIELCKYLPNAIGEFRKLIPNLLNNLKLLVHSSFIPDYDVSGITHPFLQTKLIQLLGILGHNDKANSSLMYSILNFVIANTSNSRNVGNGILFETVKTILSIEADETLLHNAVDVLIKLLNGKDSNFKYVSLEYLQYLLEFAGTSIQKHKSIIVECLKDRDHAIRKRALDLVYSLVNESNVVGLVKELLSFLQLSDIQFKQDVVIKICWLIDKFGPDIKWKFDSMLETITLAGDIVPEEVTWNFILLIQQNIELQSYAVHKLFEALKKDVSKLALNKVAVWAIGEYGDLLAIQEGQFIGIQPSIMLDLIISIDGSGFSDSTIKGEILIALTKLSTRIPSQFNQRIQEFINIYKTNIDVELQQRAIEFSQFFSYDDLRLDAVNRMPIPENLHQETHSNQISQSTIPTQSLPTVTSESLKETSLISHPQPNQSFKKDEPKKDEPKKDDLLDILGISSSPVKSSPSSSSSQQQQSTNLLDLLTGPLPTNLTPNTTINIPNTTTPSTQSSTNLNNLLQPTSSTLPIQQTDLSLQQQQPVNNTNNLIIQALNNNGVIVKFNIKSEEPKYLVHATFTNTSNSQLTNFSMKVAVPKWIELQLMSPTDSILQPLSTDQVTQDLILTRMVTDKPVVVKIKVLFMRDGVQAEENANVYICN</sequence>
<dbReference type="OMA" id="AICAMRI"/>
<dbReference type="PANTHER" id="PTHR22780">
    <property type="entry name" value="ADAPTIN, ALPHA/GAMMA/EPSILON"/>
    <property type="match status" value="1"/>
</dbReference>
<organism evidence="13">
    <name type="scientific">Entamoeba dispar (strain ATCC PRA-260 / SAW760)</name>
    <dbReference type="NCBI Taxonomy" id="370354"/>
    <lineage>
        <taxon>Eukaryota</taxon>
        <taxon>Amoebozoa</taxon>
        <taxon>Evosea</taxon>
        <taxon>Archamoebae</taxon>
        <taxon>Mastigamoebida</taxon>
        <taxon>Entamoebidae</taxon>
        <taxon>Entamoeba</taxon>
    </lineage>
</organism>
<evidence type="ECO:0000313" key="12">
    <source>
        <dbReference type="EMBL" id="EDR28458.1"/>
    </source>
</evidence>
<dbReference type="SUPFAM" id="SSF49348">
    <property type="entry name" value="Clathrin adaptor appendage domain"/>
    <property type="match status" value="1"/>
</dbReference>
<evidence type="ECO:0000256" key="9">
    <source>
        <dbReference type="PIRNR" id="PIRNR037094"/>
    </source>
</evidence>
<dbReference type="PIRSF" id="PIRSF037094">
    <property type="entry name" value="AP1_complex_gamma"/>
    <property type="match status" value="1"/>
</dbReference>
<proteinExistence type="inferred from homology"/>
<feature type="compositionally biased region" description="Polar residues" evidence="10">
    <location>
        <begin position="589"/>
        <end position="625"/>
    </location>
</feature>
<evidence type="ECO:0000256" key="5">
    <source>
        <dbReference type="ARBA" id="ARBA00022927"/>
    </source>
</evidence>
<evidence type="ECO:0000256" key="7">
    <source>
        <dbReference type="ARBA" id="ARBA00023136"/>
    </source>
</evidence>
<reference evidence="13" key="1">
    <citation type="submission" date="2007-12" db="EMBL/GenBank/DDBJ databases">
        <title>Annotation of Entamoeba dispar SAW760.</title>
        <authorList>
            <person name="Lorenzi H."/>
            <person name="Inman J."/>
            <person name="Schobel S."/>
            <person name="Amedeo P."/>
            <person name="Caler E."/>
        </authorList>
    </citation>
    <scope>NUCLEOTIDE SEQUENCE [LARGE SCALE GENOMIC DNA]</scope>
    <source>
        <strain evidence="13">ATCC PRA-260 / SAW760</strain>
    </source>
</reference>
<dbReference type="KEGG" id="edi:EDI_324200"/>
<dbReference type="GO" id="GO:0006886">
    <property type="term" value="P:intracellular protein transport"/>
    <property type="evidence" value="ECO:0007669"/>
    <property type="project" value="UniProtKB-UniRule"/>
</dbReference>
<keyword evidence="8 9" id="KW-0968">Cytoplasmic vesicle</keyword>
<feature type="compositionally biased region" description="Basic and acidic residues" evidence="10">
    <location>
        <begin position="626"/>
        <end position="641"/>
    </location>
</feature>
<evidence type="ECO:0000259" key="11">
    <source>
        <dbReference type="PROSITE" id="PS50180"/>
    </source>
</evidence>
<dbReference type="Gene3D" id="1.25.10.10">
    <property type="entry name" value="Leucine-rich Repeat Variant"/>
    <property type="match status" value="1"/>
</dbReference>
<evidence type="ECO:0000313" key="13">
    <source>
        <dbReference type="Proteomes" id="UP000008076"/>
    </source>
</evidence>
<evidence type="ECO:0000256" key="2">
    <source>
        <dbReference type="ARBA" id="ARBA00004555"/>
    </source>
</evidence>
<feature type="region of interest" description="Disordered" evidence="10">
    <location>
        <begin position="585"/>
        <end position="700"/>
    </location>
</feature>
<dbReference type="GO" id="GO:0016192">
    <property type="term" value="P:vesicle-mediated transport"/>
    <property type="evidence" value="ECO:0007669"/>
    <property type="project" value="InterPro"/>
</dbReference>
<dbReference type="InterPro" id="IPR008153">
    <property type="entry name" value="GAE_dom"/>
</dbReference>
<dbReference type="OrthoDB" id="28053at2759"/>
<dbReference type="eggNOG" id="KOG1062">
    <property type="taxonomic scope" value="Eukaryota"/>
</dbReference>
<dbReference type="Pfam" id="PF02883">
    <property type="entry name" value="Alpha_adaptinC2"/>
    <property type="match status" value="1"/>
</dbReference>
<dbReference type="InterPro" id="IPR050840">
    <property type="entry name" value="Adaptor_Complx_Large_Subunit"/>
</dbReference>
<dbReference type="GeneID" id="5880292"/>
<dbReference type="InterPro" id="IPR008152">
    <property type="entry name" value="Clathrin_a/b/g-adaptin_app_Ig"/>
</dbReference>
<keyword evidence="5 9" id="KW-0653">Protein transport</keyword>
<dbReference type="InterPro" id="IPR011989">
    <property type="entry name" value="ARM-like"/>
</dbReference>
<evidence type="ECO:0000256" key="1">
    <source>
        <dbReference type="ARBA" id="ARBA00004156"/>
    </source>
</evidence>
<feature type="domain" description="GAE" evidence="11">
    <location>
        <begin position="732"/>
        <end position="845"/>
    </location>
</feature>
<dbReference type="InterPro" id="IPR017107">
    <property type="entry name" value="AP1_complex_gsu"/>
</dbReference>
<dbReference type="GO" id="GO:0030121">
    <property type="term" value="C:AP-1 adaptor complex"/>
    <property type="evidence" value="ECO:0007669"/>
    <property type="project" value="InterPro"/>
</dbReference>
<evidence type="ECO:0000256" key="3">
    <source>
        <dbReference type="ARBA" id="ARBA00006613"/>
    </source>
</evidence>
<dbReference type="EMBL" id="DS548459">
    <property type="protein sequence ID" value="EDR28458.1"/>
    <property type="molecule type" value="Genomic_DNA"/>
</dbReference>
<accession>B0EAI6</accession>
<dbReference type="SUPFAM" id="SSF48371">
    <property type="entry name" value="ARM repeat"/>
    <property type="match status" value="1"/>
</dbReference>
<protein>
    <recommendedName>
        <fullName evidence="9">AP-1 complex subunit gamma</fullName>
    </recommendedName>
</protein>
<keyword evidence="13" id="KW-1185">Reference proteome</keyword>
<dbReference type="AlphaFoldDB" id="B0EAI6"/>
<evidence type="ECO:0000256" key="4">
    <source>
        <dbReference type="ARBA" id="ARBA00022448"/>
    </source>
</evidence>
<comment type="similarity">
    <text evidence="3 9">Belongs to the adaptor complexes large subunit family.</text>
</comment>
<dbReference type="InterPro" id="IPR013041">
    <property type="entry name" value="Clathrin_app_Ig-like_sf"/>
</dbReference>
<dbReference type="Gene3D" id="2.60.40.1230">
    <property type="match status" value="1"/>
</dbReference>
<dbReference type="VEuPathDB" id="AmoebaDB:EDI_324200"/>
<feature type="compositionally biased region" description="Low complexity" evidence="10">
    <location>
        <begin position="648"/>
        <end position="700"/>
    </location>
</feature>
<dbReference type="RefSeq" id="XP_001735347.1">
    <property type="nucleotide sequence ID" value="XM_001735295.1"/>
</dbReference>